<accession>A0A0B5ESE1</accession>
<protein>
    <submittedName>
        <fullName evidence="2">Uncharacterized protein</fullName>
    </submittedName>
</protein>
<evidence type="ECO:0000313" key="3">
    <source>
        <dbReference type="Proteomes" id="UP000031523"/>
    </source>
</evidence>
<organism evidence="2 3">
    <name type="scientific">Streptomyces albus (strain ATCC 21838 / DSM 41398 / FERM P-419 / JCM 4703 / NBRC 107858)</name>
    <dbReference type="NCBI Taxonomy" id="1081613"/>
    <lineage>
        <taxon>Bacteria</taxon>
        <taxon>Bacillati</taxon>
        <taxon>Actinomycetota</taxon>
        <taxon>Actinomycetes</taxon>
        <taxon>Kitasatosporales</taxon>
        <taxon>Streptomycetaceae</taxon>
        <taxon>Streptomyces</taxon>
    </lineage>
</organism>
<feature type="region of interest" description="Disordered" evidence="1">
    <location>
        <begin position="1"/>
        <end position="53"/>
    </location>
</feature>
<dbReference type="EMBL" id="CP010519">
    <property type="protein sequence ID" value="AJE81047.1"/>
    <property type="molecule type" value="Genomic_DNA"/>
</dbReference>
<reference evidence="2 3" key="1">
    <citation type="submission" date="2015-01" db="EMBL/GenBank/DDBJ databases">
        <title>Enhanced salinomycin production by adjusting the supply of polyketide extender units in Streptomyce albus DSM 41398.</title>
        <authorList>
            <person name="Lu C."/>
        </authorList>
    </citation>
    <scope>NUCLEOTIDE SEQUENCE [LARGE SCALE GENOMIC DNA]</scope>
    <source>
        <strain evidence="3">ATCC 21838 / DSM 41398 / FERM P-419 / JCM 4703 / NBRC 107858</strain>
    </source>
</reference>
<dbReference type="AlphaFoldDB" id="A0A0B5ESE1"/>
<sequence length="53" mass="5809">MPSPSRTAPTAPGTHARRTGQRPEQLRYENLCPAHREHAPDTADTTQDGDDTP</sequence>
<proteinExistence type="predicted"/>
<dbReference type="KEGG" id="sals:SLNWT_0671"/>
<evidence type="ECO:0000256" key="1">
    <source>
        <dbReference type="SAM" id="MobiDB-lite"/>
    </source>
</evidence>
<dbReference type="Proteomes" id="UP000031523">
    <property type="component" value="Chromosome"/>
</dbReference>
<evidence type="ECO:0000313" key="2">
    <source>
        <dbReference type="EMBL" id="AJE81047.1"/>
    </source>
</evidence>
<keyword evidence="3" id="KW-1185">Reference proteome</keyword>
<gene>
    <name evidence="2" type="ORF">SLNWT_0671</name>
</gene>
<name>A0A0B5ESE1_STRA4</name>